<gene>
    <name evidence="2" type="ORF">g.1394</name>
</gene>
<dbReference type="InterPro" id="IPR053225">
    <property type="entry name" value="Acyl-CoA_N-acyltransferase"/>
</dbReference>
<dbReference type="PANTHER" id="PTHR20958">
    <property type="entry name" value="GLYCINE N-ACYLTRANSFERASE-LIKE PROTEIN"/>
    <property type="match status" value="1"/>
</dbReference>
<dbReference type="SUPFAM" id="SSF55729">
    <property type="entry name" value="Acyl-CoA N-acyltransferases (Nat)"/>
    <property type="match status" value="1"/>
</dbReference>
<reference evidence="2" key="1">
    <citation type="submission" date="2015-12" db="EMBL/GenBank/DDBJ databases">
        <title>De novo transcriptome assembly of four potential Pierce s Disease insect vectors from Arizona vineyards.</title>
        <authorList>
            <person name="Tassone E.E."/>
        </authorList>
    </citation>
    <scope>NUCLEOTIDE SEQUENCE</scope>
</reference>
<dbReference type="InterPro" id="IPR016181">
    <property type="entry name" value="Acyl_CoA_acyltransferase"/>
</dbReference>
<accession>A0A1B6D630</accession>
<dbReference type="InterPro" id="IPR000182">
    <property type="entry name" value="GNAT_dom"/>
</dbReference>
<name>A0A1B6D630_9HEMI</name>
<dbReference type="Gene3D" id="3.40.630.30">
    <property type="match status" value="2"/>
</dbReference>
<sequence length="284" mass="33482">MAMDILQEMNITEASDVFITLGRDAPDSIHIHFFILNFIIWSEYTDAVDMHFYCPHGNSRDGSVYAIARFKNGPTFITFHCVDLHFDYILKHLNETKIIDWNEDIIFEAIHEKFTPILRIIIAEKKLKIVNEDVVHQVWLNYHKRKEMLVLVPDPLYIAPMRKREFKFIKQNWEYYSSELEPVINTTLENNCVIGLYHRSNDSLMGWAVEQHFGGIGMLYVLEEYRNQGYGATIIQAMCHRMIDRQIDPYAFIHINNSRSLALFEKVGFKKINLAHWVHTIKSR</sequence>
<evidence type="ECO:0000313" key="2">
    <source>
        <dbReference type="EMBL" id="JAS21137.1"/>
    </source>
</evidence>
<dbReference type="EMBL" id="GEDC01016161">
    <property type="protein sequence ID" value="JAS21137.1"/>
    <property type="molecule type" value="Transcribed_RNA"/>
</dbReference>
<feature type="domain" description="N-acetyltransferase" evidence="1">
    <location>
        <begin position="156"/>
        <end position="284"/>
    </location>
</feature>
<dbReference type="CDD" id="cd04301">
    <property type="entry name" value="NAT_SF"/>
    <property type="match status" value="1"/>
</dbReference>
<proteinExistence type="predicted"/>
<dbReference type="PROSITE" id="PS51186">
    <property type="entry name" value="GNAT"/>
    <property type="match status" value="1"/>
</dbReference>
<organism evidence="2">
    <name type="scientific">Clastoptera arizonana</name>
    <name type="common">Arizona spittle bug</name>
    <dbReference type="NCBI Taxonomy" id="38151"/>
    <lineage>
        <taxon>Eukaryota</taxon>
        <taxon>Metazoa</taxon>
        <taxon>Ecdysozoa</taxon>
        <taxon>Arthropoda</taxon>
        <taxon>Hexapoda</taxon>
        <taxon>Insecta</taxon>
        <taxon>Pterygota</taxon>
        <taxon>Neoptera</taxon>
        <taxon>Paraneoptera</taxon>
        <taxon>Hemiptera</taxon>
        <taxon>Auchenorrhyncha</taxon>
        <taxon>Cercopoidea</taxon>
        <taxon>Clastopteridae</taxon>
        <taxon>Clastoptera</taxon>
    </lineage>
</organism>
<protein>
    <recommendedName>
        <fullName evidence="1">N-acetyltransferase domain-containing protein</fullName>
    </recommendedName>
</protein>
<dbReference type="AlphaFoldDB" id="A0A1B6D630"/>
<dbReference type="PANTHER" id="PTHR20958:SF6">
    <property type="entry name" value="GLYCINE N-ACYLTRANSFERASE-LIKE PROTEIN"/>
    <property type="match status" value="1"/>
</dbReference>
<dbReference type="InterPro" id="IPR013653">
    <property type="entry name" value="GCN5-like_dom"/>
</dbReference>
<dbReference type="Pfam" id="PF08445">
    <property type="entry name" value="FR47"/>
    <property type="match status" value="1"/>
</dbReference>
<evidence type="ECO:0000259" key="1">
    <source>
        <dbReference type="PROSITE" id="PS51186"/>
    </source>
</evidence>
<dbReference type="GO" id="GO:0016747">
    <property type="term" value="F:acyltransferase activity, transferring groups other than amino-acyl groups"/>
    <property type="evidence" value="ECO:0007669"/>
    <property type="project" value="InterPro"/>
</dbReference>